<feature type="transmembrane region" description="Helical" evidence="1">
    <location>
        <begin position="202"/>
        <end position="222"/>
    </location>
</feature>
<name>A0A6L3ZHY1_9FLAO</name>
<gene>
    <name evidence="2" type="ORF">F8C82_03445</name>
</gene>
<feature type="transmembrane region" description="Helical" evidence="1">
    <location>
        <begin position="270"/>
        <end position="291"/>
    </location>
</feature>
<dbReference type="EMBL" id="WBVQ01000001">
    <property type="protein sequence ID" value="KAB2817464.1"/>
    <property type="molecule type" value="Genomic_DNA"/>
</dbReference>
<dbReference type="Proteomes" id="UP000484164">
    <property type="component" value="Unassembled WGS sequence"/>
</dbReference>
<feature type="transmembrane region" description="Helical" evidence="1">
    <location>
        <begin position="32"/>
        <end position="52"/>
    </location>
</feature>
<sequence length="444" mass="50707">MLNLFYIVVALYISWIWVDYYRIIDVYHSDKLIHFIFFFALGAGSVYIVWGLNDWIFSSINWRMNGNTWNDLAYTTFKVGALEEFAKLCAFGVGVLVIHKHIEEPIDIIAFLCTAALGFAAFENVLYFMRDEGRTIFSRAILTSVGHMMDTALIGYGIIHYKYSPNKGKLHIPLLYFLAACGLHGMYDFALMHKGEGLVSNLGFFAAIVVYVYSISLFAQIINNALNFSPHFTYKKVVNPQRVVGHIIYLYIFVFVALIGAAIFNDNLSFFFGTLYSNVLIYMSILTLLAIRMGRFKLEKGVWNRLELRLPFIYQIIDGRPNFIVEGDDGDEVILSSKIDELITLSNSKMSKGNIDLPVHGKIIRKSYSLRGRSIYTFEITEGKMTGQRVLLHEYRNASFAKSDKYIRLKISNLPESSDALSSFTLQELGFVDYALLMIPKDER</sequence>
<dbReference type="GO" id="GO:0008237">
    <property type="term" value="F:metallopeptidase activity"/>
    <property type="evidence" value="ECO:0007669"/>
    <property type="project" value="UniProtKB-KW"/>
</dbReference>
<dbReference type="PANTHER" id="PTHR36844:SF1">
    <property type="entry name" value="PROTEASE PRSW"/>
    <property type="match status" value="1"/>
</dbReference>
<dbReference type="AlphaFoldDB" id="A0A6L3ZHY1"/>
<dbReference type="Pfam" id="PF13367">
    <property type="entry name" value="PrsW-protease"/>
    <property type="match status" value="1"/>
</dbReference>
<keyword evidence="1" id="KW-1133">Transmembrane helix</keyword>
<proteinExistence type="predicted"/>
<feature type="transmembrane region" description="Helical" evidence="1">
    <location>
        <begin position="136"/>
        <end position="158"/>
    </location>
</feature>
<evidence type="ECO:0000313" key="3">
    <source>
        <dbReference type="Proteomes" id="UP000484164"/>
    </source>
</evidence>
<dbReference type="OrthoDB" id="5504276at2"/>
<keyword evidence="2" id="KW-0378">Hydrolase</keyword>
<feature type="transmembrane region" description="Helical" evidence="1">
    <location>
        <begin position="6"/>
        <end position="23"/>
    </location>
</feature>
<dbReference type="RefSeq" id="WP_151692035.1">
    <property type="nucleotide sequence ID" value="NZ_BMGX01000002.1"/>
</dbReference>
<keyword evidence="1" id="KW-0812">Transmembrane</keyword>
<dbReference type="InterPro" id="IPR026898">
    <property type="entry name" value="PrsW"/>
</dbReference>
<feature type="transmembrane region" description="Helical" evidence="1">
    <location>
        <begin position="170"/>
        <end position="190"/>
    </location>
</feature>
<accession>A0A6L3ZHY1</accession>
<feature type="transmembrane region" description="Helical" evidence="1">
    <location>
        <begin position="243"/>
        <end position="264"/>
    </location>
</feature>
<dbReference type="GO" id="GO:0006508">
    <property type="term" value="P:proteolysis"/>
    <property type="evidence" value="ECO:0007669"/>
    <property type="project" value="UniProtKB-KW"/>
</dbReference>
<keyword evidence="3" id="KW-1185">Reference proteome</keyword>
<keyword evidence="2" id="KW-0482">Metalloprotease</keyword>
<keyword evidence="1" id="KW-0472">Membrane</keyword>
<evidence type="ECO:0000313" key="2">
    <source>
        <dbReference type="EMBL" id="KAB2817464.1"/>
    </source>
</evidence>
<organism evidence="2 3">
    <name type="scientific">Phaeocystidibacter marisrubri</name>
    <dbReference type="NCBI Taxonomy" id="1577780"/>
    <lineage>
        <taxon>Bacteria</taxon>
        <taxon>Pseudomonadati</taxon>
        <taxon>Bacteroidota</taxon>
        <taxon>Flavobacteriia</taxon>
        <taxon>Flavobacteriales</taxon>
        <taxon>Phaeocystidibacteraceae</taxon>
        <taxon>Phaeocystidibacter</taxon>
    </lineage>
</organism>
<evidence type="ECO:0000256" key="1">
    <source>
        <dbReference type="SAM" id="Phobius"/>
    </source>
</evidence>
<reference evidence="2 3" key="1">
    <citation type="submission" date="2019-10" db="EMBL/GenBank/DDBJ databases">
        <title>Genome sequence of Phaeocystidibacter marisrubri JCM30614 (type strain).</title>
        <authorList>
            <person name="Bowman J.P."/>
        </authorList>
    </citation>
    <scope>NUCLEOTIDE SEQUENCE [LARGE SCALE GENOMIC DNA]</scope>
    <source>
        <strain evidence="2 3">JCM 30614</strain>
    </source>
</reference>
<keyword evidence="2" id="KW-0645">Protease</keyword>
<protein>
    <submittedName>
        <fullName evidence="2">PrsW family intramembrane metalloprotease</fullName>
    </submittedName>
</protein>
<feature type="transmembrane region" description="Helical" evidence="1">
    <location>
        <begin position="109"/>
        <end position="130"/>
    </location>
</feature>
<comment type="caution">
    <text evidence="2">The sequence shown here is derived from an EMBL/GenBank/DDBJ whole genome shotgun (WGS) entry which is preliminary data.</text>
</comment>
<dbReference type="PANTHER" id="PTHR36844">
    <property type="entry name" value="PROTEASE PRSW"/>
    <property type="match status" value="1"/>
</dbReference>